<gene>
    <name evidence="2" type="ORF">GCM10009681_49480</name>
</gene>
<reference evidence="3" key="1">
    <citation type="journal article" date="2019" name="Int. J. Syst. Evol. Microbiol.">
        <title>The Global Catalogue of Microorganisms (GCM) 10K type strain sequencing project: providing services to taxonomists for standard genome sequencing and annotation.</title>
        <authorList>
            <consortium name="The Broad Institute Genomics Platform"/>
            <consortium name="The Broad Institute Genome Sequencing Center for Infectious Disease"/>
            <person name="Wu L."/>
            <person name="Ma J."/>
        </authorList>
    </citation>
    <scope>NUCLEOTIDE SEQUENCE [LARGE SCALE GENOMIC DNA]</scope>
    <source>
        <strain evidence="3">JCM 13249</strain>
    </source>
</reference>
<keyword evidence="3" id="KW-1185">Reference proteome</keyword>
<evidence type="ECO:0000313" key="3">
    <source>
        <dbReference type="Proteomes" id="UP001500655"/>
    </source>
</evidence>
<evidence type="ECO:0000313" key="2">
    <source>
        <dbReference type="EMBL" id="GAA1772176.1"/>
    </source>
</evidence>
<feature type="transmembrane region" description="Helical" evidence="1">
    <location>
        <begin position="21"/>
        <end position="43"/>
    </location>
</feature>
<proteinExistence type="predicted"/>
<organism evidence="2 3">
    <name type="scientific">Luedemannella helvata</name>
    <dbReference type="NCBI Taxonomy" id="349315"/>
    <lineage>
        <taxon>Bacteria</taxon>
        <taxon>Bacillati</taxon>
        <taxon>Actinomycetota</taxon>
        <taxon>Actinomycetes</taxon>
        <taxon>Micromonosporales</taxon>
        <taxon>Micromonosporaceae</taxon>
        <taxon>Luedemannella</taxon>
    </lineage>
</organism>
<keyword evidence="1" id="KW-1133">Transmembrane helix</keyword>
<keyword evidence="1" id="KW-0812">Transmembrane</keyword>
<dbReference type="EMBL" id="BAAALS010000031">
    <property type="protein sequence ID" value="GAA1772176.1"/>
    <property type="molecule type" value="Genomic_DNA"/>
</dbReference>
<evidence type="ECO:0000256" key="1">
    <source>
        <dbReference type="SAM" id="Phobius"/>
    </source>
</evidence>
<name>A0ABP4X8A0_9ACTN</name>
<accession>A0ABP4X8A0</accession>
<comment type="caution">
    <text evidence="2">The sequence shown here is derived from an EMBL/GenBank/DDBJ whole genome shotgun (WGS) entry which is preliminary data.</text>
</comment>
<sequence>MGRHLMISPALRVRRALVCQVLTRRGAVALVAVATVIVAGVLLPTGVEA</sequence>
<protein>
    <submittedName>
        <fullName evidence="2">Uncharacterized protein</fullName>
    </submittedName>
</protein>
<dbReference type="RefSeq" id="WP_344086771.1">
    <property type="nucleotide sequence ID" value="NZ_BAAALS010000031.1"/>
</dbReference>
<keyword evidence="1" id="KW-0472">Membrane</keyword>
<dbReference type="Proteomes" id="UP001500655">
    <property type="component" value="Unassembled WGS sequence"/>
</dbReference>